<sequence length="475" mass="54909">MDMKYIVLFFLMFALVGKVIAQKQGKIEVIGSFRDTLVICNTRSNVAKSVHYFQYEFNGRENKTRIYSFPDNLDRLRLFFSCDGDFTYLELKAGETITIELTAKGFRFKGANALKNEYLYDFCRLAYRSYPSALGGAIARTNVLKKNPVLSPSELFDKGKWKKLSTLEDKCLKQLRASKIDDVDFVRSQEILIKYLLEDMLLCDYAYAKAMKYAFPESCLQLMESITFDDADFLDYPRSRIVLSDFARYLKEEGKVPSDITNYLANCAGKIKDQKVRESYIIHNLNELIQRKMTFNLLQIFDSCYPLIKTREGCEAYATCRTMAESLLSVIPADGEKAYPFAYKNQDEKLVKLSDFKGKYVFVDIWATWCGPCKAQMPYLKQLENEMHGKNIEFVSISVDVPKDRQKWLDYVKENEMVGHTLMADNAFKDEMMIKYGVKAIPRFILIDPKGNIVSSNTPQPRDAAFREYLKKLVK</sequence>
<dbReference type="GO" id="GO:0016491">
    <property type="term" value="F:oxidoreductase activity"/>
    <property type="evidence" value="ECO:0007669"/>
    <property type="project" value="InterPro"/>
</dbReference>
<comment type="caution">
    <text evidence="6">The sequence shown here is derived from an EMBL/GenBank/DDBJ whole genome shotgun (WGS) entry which is preliminary data.</text>
</comment>
<dbReference type="PROSITE" id="PS51352">
    <property type="entry name" value="THIOREDOXIN_2"/>
    <property type="match status" value="1"/>
</dbReference>
<dbReference type="Gene3D" id="3.40.30.10">
    <property type="entry name" value="Glutaredoxin"/>
    <property type="match status" value="1"/>
</dbReference>
<evidence type="ECO:0000256" key="2">
    <source>
        <dbReference type="ARBA" id="ARBA00022748"/>
    </source>
</evidence>
<evidence type="ECO:0000256" key="4">
    <source>
        <dbReference type="ARBA" id="ARBA00023284"/>
    </source>
</evidence>
<evidence type="ECO:0000256" key="1">
    <source>
        <dbReference type="ARBA" id="ARBA00004196"/>
    </source>
</evidence>
<dbReference type="Proteomes" id="UP000286063">
    <property type="component" value="Unassembled WGS sequence"/>
</dbReference>
<proteinExistence type="predicted"/>
<evidence type="ECO:0000313" key="6">
    <source>
        <dbReference type="EMBL" id="RGY15908.1"/>
    </source>
</evidence>
<organism evidence="6 7">
    <name type="scientific">Butyricimonas virosa</name>
    <dbReference type="NCBI Taxonomy" id="544645"/>
    <lineage>
        <taxon>Bacteria</taxon>
        <taxon>Pseudomonadati</taxon>
        <taxon>Bacteroidota</taxon>
        <taxon>Bacteroidia</taxon>
        <taxon>Bacteroidales</taxon>
        <taxon>Odoribacteraceae</taxon>
        <taxon>Butyricimonas</taxon>
    </lineage>
</organism>
<dbReference type="InterPro" id="IPR036249">
    <property type="entry name" value="Thioredoxin-like_sf"/>
</dbReference>
<evidence type="ECO:0000313" key="7">
    <source>
        <dbReference type="Proteomes" id="UP000286063"/>
    </source>
</evidence>
<dbReference type="AlphaFoldDB" id="A0A413ILG9"/>
<gene>
    <name evidence="6" type="ORF">DXA50_12290</name>
</gene>
<keyword evidence="4" id="KW-0676">Redox-active center</keyword>
<dbReference type="GO" id="GO:0017004">
    <property type="term" value="P:cytochrome complex assembly"/>
    <property type="evidence" value="ECO:0007669"/>
    <property type="project" value="UniProtKB-KW"/>
</dbReference>
<dbReference type="InterPro" id="IPR013766">
    <property type="entry name" value="Thioredoxin_domain"/>
</dbReference>
<dbReference type="InterPro" id="IPR017937">
    <property type="entry name" value="Thioredoxin_CS"/>
</dbReference>
<dbReference type="PANTHER" id="PTHR42852">
    <property type="entry name" value="THIOL:DISULFIDE INTERCHANGE PROTEIN DSBE"/>
    <property type="match status" value="1"/>
</dbReference>
<dbReference type="OrthoDB" id="9794348at2"/>
<name>A0A413ILG9_9BACT</name>
<reference evidence="6 7" key="1">
    <citation type="submission" date="2018-08" db="EMBL/GenBank/DDBJ databases">
        <title>A genome reference for cultivated species of the human gut microbiota.</title>
        <authorList>
            <person name="Zou Y."/>
            <person name="Xue W."/>
            <person name="Luo G."/>
        </authorList>
    </citation>
    <scope>NUCLEOTIDE SEQUENCE [LARGE SCALE GENOMIC DNA]</scope>
    <source>
        <strain evidence="6 7">OF02-7</strain>
    </source>
</reference>
<dbReference type="InterPro" id="IPR013740">
    <property type="entry name" value="Redoxin"/>
</dbReference>
<keyword evidence="3" id="KW-1015">Disulfide bond</keyword>
<evidence type="ECO:0000259" key="5">
    <source>
        <dbReference type="PROSITE" id="PS51352"/>
    </source>
</evidence>
<keyword evidence="2" id="KW-0201">Cytochrome c-type biogenesis</keyword>
<dbReference type="PANTHER" id="PTHR42852:SF6">
    <property type="entry name" value="THIOL:DISULFIDE INTERCHANGE PROTEIN DSBE"/>
    <property type="match status" value="1"/>
</dbReference>
<comment type="subcellular location">
    <subcellularLocation>
        <location evidence="1">Cell envelope</location>
    </subcellularLocation>
</comment>
<protein>
    <submittedName>
        <fullName evidence="6">TlpA family protein disulfide reductase</fullName>
    </submittedName>
</protein>
<feature type="domain" description="Thioredoxin" evidence="5">
    <location>
        <begin position="332"/>
        <end position="475"/>
    </location>
</feature>
<dbReference type="CDD" id="cd02966">
    <property type="entry name" value="TlpA_like_family"/>
    <property type="match status" value="1"/>
</dbReference>
<dbReference type="SUPFAM" id="SSF52833">
    <property type="entry name" value="Thioredoxin-like"/>
    <property type="match status" value="1"/>
</dbReference>
<evidence type="ECO:0000256" key="3">
    <source>
        <dbReference type="ARBA" id="ARBA00023157"/>
    </source>
</evidence>
<dbReference type="RefSeq" id="WP_117775156.1">
    <property type="nucleotide sequence ID" value="NZ_QRKM01000005.1"/>
</dbReference>
<dbReference type="EMBL" id="QSCR01000022">
    <property type="protein sequence ID" value="RGY15908.1"/>
    <property type="molecule type" value="Genomic_DNA"/>
</dbReference>
<dbReference type="GO" id="GO:0030313">
    <property type="term" value="C:cell envelope"/>
    <property type="evidence" value="ECO:0007669"/>
    <property type="project" value="UniProtKB-SubCell"/>
</dbReference>
<dbReference type="Pfam" id="PF08534">
    <property type="entry name" value="Redoxin"/>
    <property type="match status" value="1"/>
</dbReference>
<dbReference type="PROSITE" id="PS00194">
    <property type="entry name" value="THIOREDOXIN_1"/>
    <property type="match status" value="1"/>
</dbReference>
<accession>A0A413ILG9</accession>
<dbReference type="InterPro" id="IPR050553">
    <property type="entry name" value="Thioredoxin_ResA/DsbE_sf"/>
</dbReference>